<sequence length="625" mass="68785">MSSEQRLSQRSKWRCGVTGALLLGLPLSLLGLASTLQGRRSTWTASGLCTTAACRTTALALNVSLSHSVAPCQDLNRFVCEGWPHLEHAGSRVQLIMNYAWTTYNVPRRAQSGIDKVVAVYQSCVASLSPGGGDMTTLRSFLVHLGLGPSGAAPGAALRALLTLSLAHSVNLLLDVSVNGTGFSVVPVAPPEGPVNQTSYVAYVKRIAELALLDEPEAVLHDVLALRKELDTSPSPSNEPWHTVALASLAHETGSLVDWLHRLPHASPDSLVFIRGLSRVRAHAAFLRRHRGDHALRRYVAWHTAQVLGSLTHYEIFRMTLENAIGQLEPTPGLIKATCLAHAANLMPHAYNAFVVRHFATPRSRKALEVMGESLRAAATTGIRSSDWMTDKPKAMTTLKLKKLSWLLPRKRSETQVNRAYTHLPDLGVSNFLNAYLSVTQHNGKVDTQEANQAAVDVVYSPLDNTVAVSAGMLNTPFFEDTLPAAFNYAGLGHRMALELLHAVDEHGRWYDQRGHRRDWWDSFTEQAYQQHVKCFADGERALLESSALRLAYQAFRRMHENVVLKGLEHFTPDQMFFISSCHKWCGQSASPCNVAVLNLQEFSHAFNCQSEDAMNPSTRCALLT</sequence>
<comment type="similarity">
    <text evidence="2">Belongs to the peptidase M13 family.</text>
</comment>
<evidence type="ECO:0000256" key="4">
    <source>
        <dbReference type="ARBA" id="ARBA00022723"/>
    </source>
</evidence>
<keyword evidence="4" id="KW-0479">Metal-binding</keyword>
<protein>
    <submittedName>
        <fullName evidence="10 11">Uncharacterized protein</fullName>
    </submittedName>
</protein>
<dbReference type="OMA" id="RRYVAWH"/>
<evidence type="ECO:0000256" key="3">
    <source>
        <dbReference type="ARBA" id="ARBA00022670"/>
    </source>
</evidence>
<dbReference type="EMBL" id="ABJB010264194">
    <property type="status" value="NOT_ANNOTATED_CDS"/>
    <property type="molecule type" value="Genomic_DNA"/>
</dbReference>
<dbReference type="VEuPathDB" id="VectorBase:ISCI000249"/>
<dbReference type="GO" id="GO:0005886">
    <property type="term" value="C:plasma membrane"/>
    <property type="evidence" value="ECO:0000318"/>
    <property type="project" value="GO_Central"/>
</dbReference>
<dbReference type="OrthoDB" id="6480101at2759"/>
<dbReference type="Gene3D" id="3.40.390.10">
    <property type="entry name" value="Collagenase (Catalytic Domain)"/>
    <property type="match status" value="1"/>
</dbReference>
<dbReference type="Proteomes" id="UP000001555">
    <property type="component" value="Unassembled WGS sequence"/>
</dbReference>
<comment type="cofactor">
    <cofactor evidence="1">
        <name>Zn(2+)</name>
        <dbReference type="ChEBI" id="CHEBI:29105"/>
    </cofactor>
</comment>
<dbReference type="InterPro" id="IPR018497">
    <property type="entry name" value="Peptidase_M13_C"/>
</dbReference>
<dbReference type="GO" id="GO:0004222">
    <property type="term" value="F:metalloendopeptidase activity"/>
    <property type="evidence" value="ECO:0000318"/>
    <property type="project" value="GO_Central"/>
</dbReference>
<evidence type="ECO:0000313" key="10">
    <source>
        <dbReference type="EMBL" id="EEC00411.1"/>
    </source>
</evidence>
<evidence type="ECO:0000259" key="8">
    <source>
        <dbReference type="Pfam" id="PF01431"/>
    </source>
</evidence>
<keyword evidence="12" id="KW-1185">Reference proteome</keyword>
<dbReference type="InterPro" id="IPR024079">
    <property type="entry name" value="MetalloPept_cat_dom_sf"/>
</dbReference>
<dbReference type="Pfam" id="PF05649">
    <property type="entry name" value="Peptidase_M13_N"/>
    <property type="match status" value="1"/>
</dbReference>
<dbReference type="PaxDb" id="6945-B7P1D9"/>
<dbReference type="VEuPathDB" id="VectorBase:ISCP_003163"/>
<proteinExistence type="inferred from homology"/>
<dbReference type="PROSITE" id="PS51885">
    <property type="entry name" value="NEPRILYSIN"/>
    <property type="match status" value="1"/>
</dbReference>
<dbReference type="GO" id="GO:0016485">
    <property type="term" value="P:protein processing"/>
    <property type="evidence" value="ECO:0000318"/>
    <property type="project" value="GO_Central"/>
</dbReference>
<evidence type="ECO:0000313" key="12">
    <source>
        <dbReference type="Proteomes" id="UP000001555"/>
    </source>
</evidence>
<dbReference type="InParanoid" id="B7P1D9"/>
<keyword evidence="3" id="KW-0645">Protease</keyword>
<evidence type="ECO:0000256" key="7">
    <source>
        <dbReference type="ARBA" id="ARBA00023049"/>
    </source>
</evidence>
<evidence type="ECO:0000256" key="6">
    <source>
        <dbReference type="ARBA" id="ARBA00022833"/>
    </source>
</evidence>
<feature type="domain" description="Peptidase M13 N-terminal" evidence="9">
    <location>
        <begin position="197"/>
        <end position="404"/>
    </location>
</feature>
<dbReference type="InterPro" id="IPR000718">
    <property type="entry name" value="Peptidase_M13"/>
</dbReference>
<reference evidence="10 12" key="1">
    <citation type="submission" date="2008-03" db="EMBL/GenBank/DDBJ databases">
        <title>Annotation of Ixodes scapularis.</title>
        <authorList>
            <consortium name="Ixodes scapularis Genome Project Consortium"/>
            <person name="Caler E."/>
            <person name="Hannick L.I."/>
            <person name="Bidwell S."/>
            <person name="Joardar V."/>
            <person name="Thiagarajan M."/>
            <person name="Amedeo P."/>
            <person name="Galinsky K.J."/>
            <person name="Schobel S."/>
            <person name="Inman J."/>
            <person name="Hostetler J."/>
            <person name="Miller J."/>
            <person name="Hammond M."/>
            <person name="Megy K."/>
            <person name="Lawson D."/>
            <person name="Kodira C."/>
            <person name="Sutton G."/>
            <person name="Meyer J."/>
            <person name="Hill C.A."/>
            <person name="Birren B."/>
            <person name="Nene V."/>
            <person name="Collins F."/>
            <person name="Alarcon-Chaidez F."/>
            <person name="Wikel S."/>
            <person name="Strausberg R."/>
        </authorList>
    </citation>
    <scope>NUCLEOTIDE SEQUENCE [LARGE SCALE GENOMIC DNA]</scope>
    <source>
        <strain evidence="12">Wikel</strain>
        <strain evidence="10">Wikel colony</strain>
    </source>
</reference>
<dbReference type="SUPFAM" id="SSF55486">
    <property type="entry name" value="Metalloproteases ('zincins'), catalytic domain"/>
    <property type="match status" value="1"/>
</dbReference>
<dbReference type="EnsemblMetazoa" id="ISCW000249-RA">
    <property type="protein sequence ID" value="ISCW000249-PA"/>
    <property type="gene ID" value="ISCW000249"/>
</dbReference>
<dbReference type="InterPro" id="IPR042089">
    <property type="entry name" value="Peptidase_M13_dom_2"/>
</dbReference>
<organism>
    <name type="scientific">Ixodes scapularis</name>
    <name type="common">Black-legged tick</name>
    <name type="synonym">Deer tick</name>
    <dbReference type="NCBI Taxonomy" id="6945"/>
    <lineage>
        <taxon>Eukaryota</taxon>
        <taxon>Metazoa</taxon>
        <taxon>Ecdysozoa</taxon>
        <taxon>Arthropoda</taxon>
        <taxon>Chelicerata</taxon>
        <taxon>Arachnida</taxon>
        <taxon>Acari</taxon>
        <taxon>Parasitiformes</taxon>
        <taxon>Ixodida</taxon>
        <taxon>Ixodoidea</taxon>
        <taxon>Ixodidae</taxon>
        <taxon>Ixodinae</taxon>
        <taxon>Ixodes</taxon>
    </lineage>
</organism>
<gene>
    <name evidence="11" type="primary">8053304</name>
    <name evidence="10" type="ORF">IscW_ISCW000249</name>
</gene>
<dbReference type="KEGG" id="isc:8053304"/>
<keyword evidence="6" id="KW-0862">Zinc</keyword>
<name>B7P1D9_IXOSC</name>
<evidence type="ECO:0000259" key="9">
    <source>
        <dbReference type="Pfam" id="PF05649"/>
    </source>
</evidence>
<dbReference type="EMBL" id="DS616232">
    <property type="protein sequence ID" value="EEC00411.1"/>
    <property type="molecule type" value="Genomic_DNA"/>
</dbReference>
<accession>B7P1D9</accession>
<dbReference type="Gene3D" id="1.10.1380.10">
    <property type="entry name" value="Neutral endopeptidase , domain2"/>
    <property type="match status" value="1"/>
</dbReference>
<keyword evidence="5" id="KW-0378">Hydrolase</keyword>
<dbReference type="VEuPathDB" id="VectorBase:ISCW000249"/>
<dbReference type="HOGENOM" id="CLU_437620_0_0_1"/>
<dbReference type="STRING" id="6945.B7P1D9"/>
<dbReference type="GO" id="GO:0046872">
    <property type="term" value="F:metal ion binding"/>
    <property type="evidence" value="ECO:0007669"/>
    <property type="project" value="UniProtKB-KW"/>
</dbReference>
<dbReference type="Pfam" id="PF01431">
    <property type="entry name" value="Peptidase_M13"/>
    <property type="match status" value="2"/>
</dbReference>
<evidence type="ECO:0000256" key="1">
    <source>
        <dbReference type="ARBA" id="ARBA00001947"/>
    </source>
</evidence>
<feature type="domain" description="Peptidase M13 C-terminal" evidence="8">
    <location>
        <begin position="547"/>
        <end position="622"/>
    </location>
</feature>
<keyword evidence="7" id="KW-0482">Metalloprotease</keyword>
<evidence type="ECO:0000313" key="11">
    <source>
        <dbReference type="EnsemblMetazoa" id="ISCW000249-PA"/>
    </source>
</evidence>
<dbReference type="PANTHER" id="PTHR11733">
    <property type="entry name" value="ZINC METALLOPROTEASE FAMILY M13 NEPRILYSIN-RELATED"/>
    <property type="match status" value="1"/>
</dbReference>
<dbReference type="InterPro" id="IPR008753">
    <property type="entry name" value="Peptidase_M13_N"/>
</dbReference>
<evidence type="ECO:0000256" key="2">
    <source>
        <dbReference type="ARBA" id="ARBA00007357"/>
    </source>
</evidence>
<evidence type="ECO:0000256" key="5">
    <source>
        <dbReference type="ARBA" id="ARBA00022801"/>
    </source>
</evidence>
<feature type="domain" description="Peptidase M13 C-terminal" evidence="8">
    <location>
        <begin position="459"/>
        <end position="537"/>
    </location>
</feature>
<dbReference type="AlphaFoldDB" id="B7P1D9"/>
<reference evidence="11" key="2">
    <citation type="submission" date="2020-05" db="UniProtKB">
        <authorList>
            <consortium name="EnsemblMetazoa"/>
        </authorList>
    </citation>
    <scope>IDENTIFICATION</scope>
    <source>
        <strain evidence="11">wikel</strain>
    </source>
</reference>
<dbReference type="PANTHER" id="PTHR11733:SF241">
    <property type="entry name" value="GH26575P-RELATED"/>
    <property type="match status" value="1"/>
</dbReference>